<sequence>MKFVKVKSSQQKVVVMQSPTRCLPSKSCYVLEAPSDIWDLGCIVFAMLIGKPVRDFNPETTTEELLRKIAHELMKIPPDVSKDARDDLIAENCQTFQMRKGRQTPLTMNSVPHLVLKNGLKVGAVTLKRFSSAGARIKFHSWCVFYLFHDGKHLNLCLLFVLPALVSFSAFVARYSCLGVNQLGNFSVSELMSSSSLVSSVREMIRNPASQQASPLSSGNGSVGHLVSSSSRFTNDMSVSAVSPQGKQSRNSPFISQSLRDGGNFPPTHYSLSEGQSTAFVNHSDDNKDLSWPTDPLQEFINFVENVPVQNGQVESTAGVIASEDHAKRIDWQEWADQLISVDDELEPNWSEILNDVNMKDSKQKMSSPNNSVQQSLIHQHQTAHSGEVCAVTNPLVAAPPTKSRMRWTPELHEAFVEAVNQLGGSERATPKGVLKQMNVEGLTIYHVKSHLQKYRTARYKPESSEGTSDKKLSPVEEMRSLDLKTSMEISEALRLQMEVQKQLHEQLEIQRNLQLRIEEQGRYLQEMFEKQKKMEGDRSKAPPPSQNDPSLQESKLEQSPANDKLEASDLDCVKTRFDTCNASALLEESSQSISRKQKAPEDRNCQVVDKNEEKTSLAPVKRPRTDETTALSADPASN</sequence>
<proteinExistence type="inferred from homology"/>
<dbReference type="InterPro" id="IPR025756">
    <property type="entry name" value="Myb_CC_LHEQLE"/>
</dbReference>
<feature type="compositionally biased region" description="Basic and acidic residues" evidence="7">
    <location>
        <begin position="460"/>
        <end position="478"/>
    </location>
</feature>
<evidence type="ECO:0000256" key="2">
    <source>
        <dbReference type="ARBA" id="ARBA00006783"/>
    </source>
</evidence>
<feature type="domain" description="HTH myb-type" evidence="8">
    <location>
        <begin position="401"/>
        <end position="460"/>
    </location>
</feature>
<dbReference type="FunFam" id="1.10.10.60:FF:000002">
    <property type="entry name" value="Myb family transcription factor"/>
    <property type="match status" value="1"/>
</dbReference>
<dbReference type="SUPFAM" id="SSF46689">
    <property type="entry name" value="Homeodomain-like"/>
    <property type="match status" value="1"/>
</dbReference>
<dbReference type="Pfam" id="PF00249">
    <property type="entry name" value="Myb_DNA-binding"/>
    <property type="match status" value="1"/>
</dbReference>
<evidence type="ECO:0000256" key="3">
    <source>
        <dbReference type="ARBA" id="ARBA00023015"/>
    </source>
</evidence>
<keyword evidence="3" id="KW-0805">Transcription regulation</keyword>
<evidence type="ECO:0000259" key="8">
    <source>
        <dbReference type="PROSITE" id="PS51294"/>
    </source>
</evidence>
<dbReference type="GO" id="GO:0003677">
    <property type="term" value="F:DNA binding"/>
    <property type="evidence" value="ECO:0007669"/>
    <property type="project" value="InterPro"/>
</dbReference>
<dbReference type="SUPFAM" id="SSF56112">
    <property type="entry name" value="Protein kinase-like (PK-like)"/>
    <property type="match status" value="1"/>
</dbReference>
<feature type="compositionally biased region" description="Polar residues" evidence="7">
    <location>
        <begin position="629"/>
        <end position="639"/>
    </location>
</feature>
<organism evidence="9 10">
    <name type="scientific">Populus alba x Populus x berolinensis</name>
    <dbReference type="NCBI Taxonomy" id="444605"/>
    <lineage>
        <taxon>Eukaryota</taxon>
        <taxon>Viridiplantae</taxon>
        <taxon>Streptophyta</taxon>
        <taxon>Embryophyta</taxon>
        <taxon>Tracheophyta</taxon>
        <taxon>Spermatophyta</taxon>
        <taxon>Magnoliopsida</taxon>
        <taxon>eudicotyledons</taxon>
        <taxon>Gunneridae</taxon>
        <taxon>Pentapetalae</taxon>
        <taxon>rosids</taxon>
        <taxon>fabids</taxon>
        <taxon>Malpighiales</taxon>
        <taxon>Salicaceae</taxon>
        <taxon>Saliceae</taxon>
        <taxon>Populus</taxon>
    </lineage>
</organism>
<evidence type="ECO:0000256" key="6">
    <source>
        <dbReference type="ARBA" id="ARBA00023242"/>
    </source>
</evidence>
<dbReference type="AlphaFoldDB" id="A0AAD6PNC5"/>
<feature type="region of interest" description="Disordered" evidence="7">
    <location>
        <begin position="457"/>
        <end position="478"/>
    </location>
</feature>
<dbReference type="PANTHER" id="PTHR31499:SF80">
    <property type="entry name" value="HTH MYB-TYPE DOMAIN-CONTAINING PROTEIN"/>
    <property type="match status" value="1"/>
</dbReference>
<keyword evidence="6" id="KW-0539">Nucleus</keyword>
<dbReference type="InterPro" id="IPR011009">
    <property type="entry name" value="Kinase-like_dom_sf"/>
</dbReference>
<dbReference type="Gene3D" id="1.10.10.60">
    <property type="entry name" value="Homeodomain-like"/>
    <property type="match status" value="1"/>
</dbReference>
<dbReference type="InterPro" id="IPR046955">
    <property type="entry name" value="PHR1-like"/>
</dbReference>
<accession>A0AAD6PNC5</accession>
<dbReference type="GO" id="GO:0005634">
    <property type="term" value="C:nucleus"/>
    <property type="evidence" value="ECO:0007669"/>
    <property type="project" value="UniProtKB-SubCell"/>
</dbReference>
<dbReference type="InterPro" id="IPR009057">
    <property type="entry name" value="Homeodomain-like_sf"/>
</dbReference>
<feature type="compositionally biased region" description="Basic and acidic residues" evidence="7">
    <location>
        <begin position="599"/>
        <end position="616"/>
    </location>
</feature>
<comment type="subcellular location">
    <subcellularLocation>
        <location evidence="1">Nucleus</location>
    </subcellularLocation>
</comment>
<name>A0AAD6PNC5_9ROSI</name>
<feature type="compositionally biased region" description="Basic and acidic residues" evidence="7">
    <location>
        <begin position="531"/>
        <end position="541"/>
    </location>
</feature>
<feature type="region of interest" description="Disordered" evidence="7">
    <location>
        <begin position="238"/>
        <end position="260"/>
    </location>
</feature>
<dbReference type="Pfam" id="PF14379">
    <property type="entry name" value="Myb_CC_LHEQLE"/>
    <property type="match status" value="1"/>
</dbReference>
<keyword evidence="4" id="KW-0175">Coiled coil</keyword>
<dbReference type="PROSITE" id="PS51294">
    <property type="entry name" value="HTH_MYB"/>
    <property type="match status" value="1"/>
</dbReference>
<dbReference type="EMBL" id="JAQIZT010000019">
    <property type="protein sequence ID" value="KAJ6951625.1"/>
    <property type="molecule type" value="Genomic_DNA"/>
</dbReference>
<feature type="compositionally biased region" description="Polar residues" evidence="7">
    <location>
        <begin position="548"/>
        <end position="562"/>
    </location>
</feature>
<dbReference type="Proteomes" id="UP001164929">
    <property type="component" value="Chromosome 19"/>
</dbReference>
<dbReference type="PANTHER" id="PTHR31499">
    <property type="entry name" value="MYB FAMILY TRANSCRIPTION FACTOR PHL11"/>
    <property type="match status" value="1"/>
</dbReference>
<keyword evidence="5" id="KW-0804">Transcription</keyword>
<dbReference type="InterPro" id="IPR001005">
    <property type="entry name" value="SANT/Myb"/>
</dbReference>
<protein>
    <submittedName>
        <fullName evidence="9">Protein PHR1-LIKE 1-like isoform X1</fullName>
    </submittedName>
</protein>
<dbReference type="InterPro" id="IPR017930">
    <property type="entry name" value="Myb_dom"/>
</dbReference>
<dbReference type="NCBIfam" id="TIGR01557">
    <property type="entry name" value="myb_SHAQKYF"/>
    <property type="match status" value="1"/>
</dbReference>
<evidence type="ECO:0000256" key="4">
    <source>
        <dbReference type="ARBA" id="ARBA00023054"/>
    </source>
</evidence>
<feature type="compositionally biased region" description="Polar residues" evidence="7">
    <location>
        <begin position="238"/>
        <end position="259"/>
    </location>
</feature>
<evidence type="ECO:0000256" key="7">
    <source>
        <dbReference type="SAM" id="MobiDB-lite"/>
    </source>
</evidence>
<evidence type="ECO:0000256" key="5">
    <source>
        <dbReference type="ARBA" id="ARBA00023163"/>
    </source>
</evidence>
<dbReference type="InterPro" id="IPR006447">
    <property type="entry name" value="Myb_dom_plants"/>
</dbReference>
<feature type="region of interest" description="Disordered" evidence="7">
    <location>
        <begin position="531"/>
        <end position="571"/>
    </location>
</feature>
<dbReference type="GO" id="GO:0003700">
    <property type="term" value="F:DNA-binding transcription factor activity"/>
    <property type="evidence" value="ECO:0007669"/>
    <property type="project" value="InterPro"/>
</dbReference>
<evidence type="ECO:0000313" key="10">
    <source>
        <dbReference type="Proteomes" id="UP001164929"/>
    </source>
</evidence>
<evidence type="ECO:0000313" key="9">
    <source>
        <dbReference type="EMBL" id="KAJ6951625.1"/>
    </source>
</evidence>
<dbReference type="Gene3D" id="1.10.510.10">
    <property type="entry name" value="Transferase(Phosphotransferase) domain 1"/>
    <property type="match status" value="1"/>
</dbReference>
<reference evidence="9" key="1">
    <citation type="journal article" date="2023" name="Mol. Ecol. Resour.">
        <title>Chromosome-level genome assembly of a triploid poplar Populus alba 'Berolinensis'.</title>
        <authorList>
            <person name="Chen S."/>
            <person name="Yu Y."/>
            <person name="Wang X."/>
            <person name="Wang S."/>
            <person name="Zhang T."/>
            <person name="Zhou Y."/>
            <person name="He R."/>
            <person name="Meng N."/>
            <person name="Wang Y."/>
            <person name="Liu W."/>
            <person name="Liu Z."/>
            <person name="Liu J."/>
            <person name="Guo Q."/>
            <person name="Huang H."/>
            <person name="Sederoff R.R."/>
            <person name="Wang G."/>
            <person name="Qu G."/>
            <person name="Chen S."/>
        </authorList>
    </citation>
    <scope>NUCLEOTIDE SEQUENCE</scope>
    <source>
        <strain evidence="9">SC-2020</strain>
    </source>
</reference>
<comment type="similarity">
    <text evidence="2">Belongs to the MYB-CC family.</text>
</comment>
<feature type="region of interest" description="Disordered" evidence="7">
    <location>
        <begin position="587"/>
        <end position="639"/>
    </location>
</feature>
<gene>
    <name evidence="9" type="ORF">NC653_040924</name>
</gene>
<keyword evidence="10" id="KW-1185">Reference proteome</keyword>
<comment type="caution">
    <text evidence="9">The sequence shown here is derived from an EMBL/GenBank/DDBJ whole genome shotgun (WGS) entry which is preliminary data.</text>
</comment>
<evidence type="ECO:0000256" key="1">
    <source>
        <dbReference type="ARBA" id="ARBA00004123"/>
    </source>
</evidence>